<dbReference type="EMBL" id="FXUV02000036">
    <property type="protein sequence ID" value="SNB75681.1"/>
    <property type="molecule type" value="Genomic_DNA"/>
</dbReference>
<dbReference type="InterPro" id="IPR054170">
    <property type="entry name" value="RlmL_1st"/>
</dbReference>
<keyword evidence="7" id="KW-1185">Reference proteome</keyword>
<name>A0A238TEW4_9NEIS</name>
<keyword evidence="1 6" id="KW-0489">Methyltransferase</keyword>
<dbReference type="PROSITE" id="PS51165">
    <property type="entry name" value="THUMP"/>
    <property type="match status" value="1"/>
</dbReference>
<evidence type="ECO:0000259" key="4">
    <source>
        <dbReference type="PROSITE" id="PS51165"/>
    </source>
</evidence>
<dbReference type="CDD" id="cd11715">
    <property type="entry name" value="THUMP_AdoMetMT"/>
    <property type="match status" value="1"/>
</dbReference>
<reference evidence="5" key="1">
    <citation type="submission" date="2017-05" db="EMBL/GenBank/DDBJ databases">
        <authorList>
            <person name="Song R."/>
            <person name="Chenine A.L."/>
            <person name="Ruprecht R.M."/>
        </authorList>
    </citation>
    <scope>NUCLEOTIDE SEQUENCE</scope>
    <source>
        <strain evidence="5">Kingella_eburonensis</strain>
    </source>
</reference>
<reference evidence="6 7" key="2">
    <citation type="submission" date="2017-06" db="EMBL/GenBank/DDBJ databases">
        <authorList>
            <person name="Kim H.J."/>
            <person name="Triplett B.A."/>
        </authorList>
    </citation>
    <scope>NUCLEOTIDE SEQUENCE [LARGE SCALE GENOMIC DNA]</scope>
    <source>
        <strain evidence="6">Kingella_eburonensis</strain>
    </source>
</reference>
<sequence>MTTTYTLFTTCPRGLEPILAQELQQQGCTDITPTDGGVSCKGTLAHVYRVNLHSRTASRVLLQLTRATYRGEDDIYKAAKNLKWQDWFSVNQTFRVKVEGKRANVKSLDFIALKIKDGVCDRFRDHCGERPSIDKVRPNVRIHAFLDERNVSIFIDTSGEALFKRGYRQGTGEAPLRENLAAGLLLLAGYDGSQPFQDPFCGSGTIAIEAALIALNRAAGLNRRFGFENLANFDKALWIKLKAEARSQIKDKPLAKISASDNDRFMTRAAKENAQEAEVDMFIEINALDAQDTRPNGENGVVVSNPPYGVRLAEVQALHALYPQLGSWLKQHYAGWTAGMFTGDMEMPKLMRLKPKRKIPLFNGNLDCRLFLFDMVSGSNRDK</sequence>
<dbReference type="InterPro" id="IPR029063">
    <property type="entry name" value="SAM-dependent_MTases_sf"/>
</dbReference>
<evidence type="ECO:0000313" key="6">
    <source>
        <dbReference type="EMBL" id="SNB75681.1"/>
    </source>
</evidence>
<feature type="domain" description="THUMP" evidence="4">
    <location>
        <begin position="46"/>
        <end position="157"/>
    </location>
</feature>
<dbReference type="Pfam" id="PF01170">
    <property type="entry name" value="UPF0020"/>
    <property type="match status" value="1"/>
</dbReference>
<dbReference type="STRING" id="1522312.GCA_900177895_00841"/>
<protein>
    <submittedName>
        <fullName evidence="6">Ribosomal RNA large subunit methyltransferase L</fullName>
        <ecNumber evidence="6">2.1.1.173</ecNumber>
    </submittedName>
</protein>
<keyword evidence="2 6" id="KW-0808">Transferase</keyword>
<dbReference type="EMBL" id="FXUV01000031">
    <property type="protein sequence ID" value="SMQ12785.1"/>
    <property type="molecule type" value="Genomic_DNA"/>
</dbReference>
<evidence type="ECO:0000256" key="3">
    <source>
        <dbReference type="PROSITE-ProRule" id="PRU00529"/>
    </source>
</evidence>
<dbReference type="PROSITE" id="PS01261">
    <property type="entry name" value="UPF0020"/>
    <property type="match status" value="1"/>
</dbReference>
<evidence type="ECO:0000256" key="1">
    <source>
        <dbReference type="ARBA" id="ARBA00022603"/>
    </source>
</evidence>
<evidence type="ECO:0000313" key="5">
    <source>
        <dbReference type="EMBL" id="SMQ12785.1"/>
    </source>
</evidence>
<dbReference type="PANTHER" id="PTHR47313:SF1">
    <property type="entry name" value="RIBOSOMAL RNA LARGE SUBUNIT METHYLTRANSFERASE K_L"/>
    <property type="match status" value="1"/>
</dbReference>
<dbReference type="GO" id="GO:0070043">
    <property type="term" value="F:rRNA (guanine-N7-)-methyltransferase activity"/>
    <property type="evidence" value="ECO:0007669"/>
    <property type="project" value="TreeGrafter"/>
</dbReference>
<dbReference type="PROSITE" id="PS00092">
    <property type="entry name" value="N6_MTASE"/>
    <property type="match status" value="1"/>
</dbReference>
<dbReference type="RefSeq" id="WP_095062897.1">
    <property type="nucleotide sequence ID" value="NZ_FXUV02000036.1"/>
</dbReference>
<evidence type="ECO:0000256" key="2">
    <source>
        <dbReference type="ARBA" id="ARBA00022679"/>
    </source>
</evidence>
<dbReference type="GO" id="GO:0003723">
    <property type="term" value="F:RNA binding"/>
    <property type="evidence" value="ECO:0007669"/>
    <property type="project" value="UniProtKB-UniRule"/>
</dbReference>
<dbReference type="OrthoDB" id="9809404at2"/>
<dbReference type="Gene3D" id="3.30.2130.30">
    <property type="match status" value="1"/>
</dbReference>
<dbReference type="EC" id="2.1.1.173" evidence="6"/>
<dbReference type="AlphaFoldDB" id="A0A238TEW4"/>
<dbReference type="PANTHER" id="PTHR47313">
    <property type="entry name" value="RIBOSOMAL RNA LARGE SUBUNIT METHYLTRANSFERASE K/L"/>
    <property type="match status" value="1"/>
</dbReference>
<dbReference type="Gene3D" id="3.40.50.150">
    <property type="entry name" value="Vaccinia Virus protein VP39"/>
    <property type="match status" value="1"/>
</dbReference>
<proteinExistence type="predicted"/>
<accession>A0A238TEW4</accession>
<evidence type="ECO:0000313" key="7">
    <source>
        <dbReference type="Proteomes" id="UP000215450"/>
    </source>
</evidence>
<dbReference type="GO" id="GO:0052915">
    <property type="term" value="F:23S rRNA (guanine(2445)-N(2))-methyltransferase activity"/>
    <property type="evidence" value="ECO:0007669"/>
    <property type="project" value="UniProtKB-EC"/>
</dbReference>
<dbReference type="InterPro" id="IPR004114">
    <property type="entry name" value="THUMP_dom"/>
</dbReference>
<organism evidence="6 7">
    <name type="scientific">Kingella negevensis</name>
    <dbReference type="NCBI Taxonomy" id="1522312"/>
    <lineage>
        <taxon>Bacteria</taxon>
        <taxon>Pseudomonadati</taxon>
        <taxon>Pseudomonadota</taxon>
        <taxon>Betaproteobacteria</taxon>
        <taxon>Neisseriales</taxon>
        <taxon>Neisseriaceae</taxon>
        <taxon>Kingella</taxon>
    </lineage>
</organism>
<dbReference type="InterPro" id="IPR053943">
    <property type="entry name" value="RlmKL-like_Mtase_CS"/>
</dbReference>
<dbReference type="Pfam" id="PF02926">
    <property type="entry name" value="THUMP"/>
    <property type="match status" value="1"/>
</dbReference>
<keyword evidence="3" id="KW-0694">RNA-binding</keyword>
<dbReference type="SMART" id="SM00981">
    <property type="entry name" value="THUMP"/>
    <property type="match status" value="1"/>
</dbReference>
<gene>
    <name evidence="6" type="primary">rlmL</name>
    <name evidence="5" type="ORF">KEBURONENSIS_01601</name>
    <name evidence="6" type="ORF">KEBURONENSIS_01610</name>
</gene>
<dbReference type="Pfam" id="PF22020">
    <property type="entry name" value="RlmL_1st"/>
    <property type="match status" value="1"/>
</dbReference>
<dbReference type="InterPro" id="IPR000241">
    <property type="entry name" value="RlmKL-like_Mtase"/>
</dbReference>
<dbReference type="Proteomes" id="UP000215450">
    <property type="component" value="Unassembled WGS sequence"/>
</dbReference>
<dbReference type="InterPro" id="IPR002052">
    <property type="entry name" value="DNA_methylase_N6_adenine_CS"/>
</dbReference>
<dbReference type="SUPFAM" id="SSF53335">
    <property type="entry name" value="S-adenosyl-L-methionine-dependent methyltransferases"/>
    <property type="match status" value="1"/>
</dbReference>